<gene>
    <name evidence="1" type="ORF">MM415B03414_0005</name>
</gene>
<dbReference type="InterPro" id="IPR015424">
    <property type="entry name" value="PyrdxlP-dep_Trfase"/>
</dbReference>
<dbReference type="InterPro" id="IPR015422">
    <property type="entry name" value="PyrdxlP-dep_Trfase_small"/>
</dbReference>
<sequence>MIPYTQHSIGEEEIQAVTEVLRSECLTEGPKVVEFEAAFASYVGANHAVACNSGASALYLAVKAIFPGEGCTIAVSSLTYVATANAVLLAGHFPLFIDIDPMDFCINPVEIPDFVDGVIPVHFAGHSCNLDRIREEGEWVIIEDSAHACGAEYKGKKIGARNVSCFSFHPAKNMTAAEGGIITTASRELADKLRRMRQNGICKGFDGLKAVQNMVQWGFNFRMNEIQAAIGIVQLKKVEGMNERRREIAAIYERELGHIVRMQQVSDDVIHSRHIFPILVNHRRDEILANLLEDGIRCAVHYTPVHKMPFYRGRFKLSPLSFTEWISDRTLSIPLFPTMTEQQINHVIDSVKKAVIRWR</sequence>
<dbReference type="PIRSF" id="PIRSF000390">
    <property type="entry name" value="PLP_StrS"/>
    <property type="match status" value="1"/>
</dbReference>
<dbReference type="SUPFAM" id="SSF53383">
    <property type="entry name" value="PLP-dependent transferases"/>
    <property type="match status" value="1"/>
</dbReference>
<dbReference type="GO" id="GO:0030170">
    <property type="term" value="F:pyridoxal phosphate binding"/>
    <property type="evidence" value="ECO:0007669"/>
    <property type="project" value="TreeGrafter"/>
</dbReference>
<dbReference type="InterPro" id="IPR000653">
    <property type="entry name" value="DegT/StrS_aminotransferase"/>
</dbReference>
<dbReference type="PANTHER" id="PTHR30244">
    <property type="entry name" value="TRANSAMINASE"/>
    <property type="match status" value="1"/>
</dbReference>
<dbReference type="Gene3D" id="3.90.1150.10">
    <property type="entry name" value="Aspartate Aminotransferase, domain 1"/>
    <property type="match status" value="1"/>
</dbReference>
<dbReference type="PANTHER" id="PTHR30244:SF34">
    <property type="entry name" value="DTDP-4-AMINO-4,6-DIDEOXYGALACTOSE TRANSAMINASE"/>
    <property type="match status" value="1"/>
</dbReference>
<keyword evidence="1" id="KW-0032">Aminotransferase</keyword>
<organism evidence="1">
    <name type="scientific">viral metagenome</name>
    <dbReference type="NCBI Taxonomy" id="1070528"/>
    <lineage>
        <taxon>unclassified sequences</taxon>
        <taxon>metagenomes</taxon>
        <taxon>organismal metagenomes</taxon>
    </lineage>
</organism>
<reference evidence="1" key="1">
    <citation type="submission" date="2020-03" db="EMBL/GenBank/DDBJ databases">
        <title>The deep terrestrial virosphere.</title>
        <authorList>
            <person name="Holmfeldt K."/>
            <person name="Nilsson E."/>
            <person name="Simone D."/>
            <person name="Lopez-Fernandez M."/>
            <person name="Wu X."/>
            <person name="de Brujin I."/>
            <person name="Lundin D."/>
            <person name="Andersson A."/>
            <person name="Bertilsson S."/>
            <person name="Dopson M."/>
        </authorList>
    </citation>
    <scope>NUCLEOTIDE SEQUENCE</scope>
    <source>
        <strain evidence="1">MM415B03414</strain>
    </source>
</reference>
<dbReference type="CDD" id="cd00616">
    <property type="entry name" value="AHBA_syn"/>
    <property type="match status" value="1"/>
</dbReference>
<dbReference type="GO" id="GO:0008483">
    <property type="term" value="F:transaminase activity"/>
    <property type="evidence" value="ECO:0007669"/>
    <property type="project" value="UniProtKB-KW"/>
</dbReference>
<name>A0A6M3L991_9ZZZZ</name>
<protein>
    <submittedName>
        <fullName evidence="1">Putative DegT/DnrJ/EryC1/StrS aminotransferase family protein</fullName>
    </submittedName>
</protein>
<dbReference type="Pfam" id="PF01041">
    <property type="entry name" value="DegT_DnrJ_EryC1"/>
    <property type="match status" value="1"/>
</dbReference>
<dbReference type="AlphaFoldDB" id="A0A6M3L991"/>
<proteinExistence type="predicted"/>
<evidence type="ECO:0000313" key="1">
    <source>
        <dbReference type="EMBL" id="QJA91250.1"/>
    </source>
</evidence>
<accession>A0A6M3L991</accession>
<keyword evidence="1" id="KW-0808">Transferase</keyword>
<dbReference type="EMBL" id="MT142973">
    <property type="protein sequence ID" value="QJA91250.1"/>
    <property type="molecule type" value="Genomic_DNA"/>
</dbReference>
<dbReference type="InterPro" id="IPR015421">
    <property type="entry name" value="PyrdxlP-dep_Trfase_major"/>
</dbReference>
<dbReference type="Gene3D" id="3.40.640.10">
    <property type="entry name" value="Type I PLP-dependent aspartate aminotransferase-like (Major domain)"/>
    <property type="match status" value="1"/>
</dbReference>
<dbReference type="GO" id="GO:0000271">
    <property type="term" value="P:polysaccharide biosynthetic process"/>
    <property type="evidence" value="ECO:0007669"/>
    <property type="project" value="TreeGrafter"/>
</dbReference>